<dbReference type="Proteomes" id="UP000306954">
    <property type="component" value="Unassembled WGS sequence"/>
</dbReference>
<evidence type="ECO:0000313" key="2">
    <source>
        <dbReference type="EMBL" id="TIB43124.1"/>
    </source>
</evidence>
<organism evidence="1 3">
    <name type="scientific">Wallemia ichthyophaga</name>
    <dbReference type="NCBI Taxonomy" id="245174"/>
    <lineage>
        <taxon>Eukaryota</taxon>
        <taxon>Fungi</taxon>
        <taxon>Dikarya</taxon>
        <taxon>Basidiomycota</taxon>
        <taxon>Wallemiomycotina</taxon>
        <taxon>Wallemiomycetes</taxon>
        <taxon>Wallemiales</taxon>
        <taxon>Wallemiaceae</taxon>
        <taxon>Wallemia</taxon>
    </lineage>
</organism>
<accession>A0A4T0H8C0</accession>
<sequence length="497" mass="55519">MLRRIIYITEADQGFVFPDNQVMNLPEGILGLFVTSFEPGVGNSIIWKYKNPSPANDEDPEMDGVEYTSMPSGMHLMNSDEIYFTTEGDNHGIAIYRKIPSADQHERGVKMFSVGVITRGTYTPYDYLPELEELSLYLLTNRPSDVLLEMFFAPIQSSDNDHITQQSPSPKALSLLFDVLGPLLLLLFRLLLAQKRVVIFFRPTEGKGVGWISAALKSFSEILNNDDDGLISESRTRYIGNVGLTDLERLESVKRGYIASTTDALLLEKPQVYDAIIDLSPKVKYPSLYISQTHEKGALLTRQTYTLADLNLWRKLRSRIDSQTLVSSPPYGFADLFADIWSSIFGANSKMSIPSPTPSEYYPENEPNTNEDDEVRLLRKSLNPSPAIAAFMKNYSNAILASLLALALKPDYDHNENVRDEDHHQIDGDNVINDDRPLELSAADLLTLGLSPLSDVDSLVAKTISKTELGRSATVSVSCAWSVASFVRRQFLSIGWI</sequence>
<dbReference type="Pfam" id="PF09804">
    <property type="entry name" value="DENND11"/>
    <property type="match status" value="1"/>
</dbReference>
<gene>
    <name evidence="2" type="ORF">E3P86_00076</name>
    <name evidence="1" type="ORF">E3P90_02679</name>
</gene>
<protein>
    <recommendedName>
        <fullName evidence="5">Protein LCHN</fullName>
    </recommendedName>
</protein>
<dbReference type="OrthoDB" id="3153684at2759"/>
<dbReference type="Proteomes" id="UP000310689">
    <property type="component" value="Unassembled WGS sequence"/>
</dbReference>
<name>A0A4T0H8C0_WALIC</name>
<dbReference type="GO" id="GO:0005811">
    <property type="term" value="C:lipid droplet"/>
    <property type="evidence" value="ECO:0007669"/>
    <property type="project" value="TreeGrafter"/>
</dbReference>
<comment type="caution">
    <text evidence="1">The sequence shown here is derived from an EMBL/GenBank/DDBJ whole genome shotgun (WGS) entry which is preliminary data.</text>
</comment>
<evidence type="ECO:0008006" key="5">
    <source>
        <dbReference type="Google" id="ProtNLM"/>
    </source>
</evidence>
<proteinExistence type="predicted"/>
<dbReference type="EMBL" id="SPOF01000028">
    <property type="protein sequence ID" value="TIB10733.1"/>
    <property type="molecule type" value="Genomic_DNA"/>
</dbReference>
<evidence type="ECO:0000313" key="1">
    <source>
        <dbReference type="EMBL" id="TIB10733.1"/>
    </source>
</evidence>
<dbReference type="PANTHER" id="PTHR28153">
    <property type="entry name" value="PROTEIN, PUTATIVE-RELATED"/>
    <property type="match status" value="1"/>
</dbReference>
<dbReference type="InterPro" id="IPR053056">
    <property type="entry name" value="Lipid_Metab_Assoc_Protein"/>
</dbReference>
<dbReference type="EMBL" id="SPOI01000002">
    <property type="protein sequence ID" value="TIB43124.1"/>
    <property type="molecule type" value="Genomic_DNA"/>
</dbReference>
<dbReference type="InterPro" id="IPR018626">
    <property type="entry name" value="LCHN/Anr2"/>
</dbReference>
<evidence type="ECO:0000313" key="4">
    <source>
        <dbReference type="Proteomes" id="UP000310689"/>
    </source>
</evidence>
<dbReference type="AlphaFoldDB" id="A0A4T0H8C0"/>
<evidence type="ECO:0000313" key="3">
    <source>
        <dbReference type="Proteomes" id="UP000306954"/>
    </source>
</evidence>
<reference evidence="3 4" key="1">
    <citation type="submission" date="2019-03" db="EMBL/GenBank/DDBJ databases">
        <title>Sequencing 23 genomes of Wallemia ichthyophaga.</title>
        <authorList>
            <person name="Gostincar C."/>
        </authorList>
    </citation>
    <scope>NUCLEOTIDE SEQUENCE [LARGE SCALE GENOMIC DNA]</scope>
    <source>
        <strain evidence="2 4">EXF-6200</strain>
        <strain evidence="1 3">EXF-8621</strain>
    </source>
</reference>
<dbReference type="PANTHER" id="PTHR28153:SF1">
    <property type="entry name" value="DUF4484 DOMAIN-CONTAINING PROTEIN"/>
    <property type="match status" value="1"/>
</dbReference>